<protein>
    <submittedName>
        <fullName evidence="1">Uncharacterized protein</fullName>
    </submittedName>
</protein>
<dbReference type="Proteomes" id="UP000451471">
    <property type="component" value="Unassembled WGS sequence"/>
</dbReference>
<dbReference type="AlphaFoldDB" id="A0A6B0GEK3"/>
<gene>
    <name evidence="1" type="ORF">GQS65_00370</name>
</gene>
<keyword evidence="2" id="KW-1185">Reference proteome</keyword>
<sequence length="78" mass="8572">MSYVPTPEEFEDEKFYTGDLGAETSIEEWYAYQQASAAAQQTRHLRRQADAAEQNARLNSLATAVMVGGAAYAALRAL</sequence>
<proteinExistence type="predicted"/>
<reference evidence="1 2" key="1">
    <citation type="submission" date="2019-12" db="EMBL/GenBank/DDBJ databases">
        <title>Halocatena pleomorpha gen. nov. sp. nov., an extremely halophilic archaeon of family Halobacteriaceae isolated from saltpan soil.</title>
        <authorList>
            <person name="Pal Y."/>
            <person name="Verma A."/>
            <person name="Krishnamurthi S."/>
            <person name="Kumar P."/>
        </authorList>
    </citation>
    <scope>NUCLEOTIDE SEQUENCE [LARGE SCALE GENOMIC DNA]</scope>
    <source>
        <strain evidence="1 2">JCM 16495</strain>
    </source>
</reference>
<dbReference type="EMBL" id="WSZK01000001">
    <property type="protein sequence ID" value="MWG32960.1"/>
    <property type="molecule type" value="Genomic_DNA"/>
</dbReference>
<name>A0A6B0GEK3_9EURY</name>
<dbReference type="RefSeq" id="WP_158202687.1">
    <property type="nucleotide sequence ID" value="NZ_WSZK01000001.1"/>
</dbReference>
<comment type="caution">
    <text evidence="1">The sequence shown here is derived from an EMBL/GenBank/DDBJ whole genome shotgun (WGS) entry which is preliminary data.</text>
</comment>
<evidence type="ECO:0000313" key="1">
    <source>
        <dbReference type="EMBL" id="MWG32960.1"/>
    </source>
</evidence>
<accession>A0A6B0GEK3</accession>
<organism evidence="1 2">
    <name type="scientific">Halomarina oriensis</name>
    <dbReference type="NCBI Taxonomy" id="671145"/>
    <lineage>
        <taxon>Archaea</taxon>
        <taxon>Methanobacteriati</taxon>
        <taxon>Methanobacteriota</taxon>
        <taxon>Stenosarchaea group</taxon>
        <taxon>Halobacteria</taxon>
        <taxon>Halobacteriales</taxon>
        <taxon>Natronomonadaceae</taxon>
        <taxon>Halomarina</taxon>
    </lineage>
</organism>
<evidence type="ECO:0000313" key="2">
    <source>
        <dbReference type="Proteomes" id="UP000451471"/>
    </source>
</evidence>